<accession>A0A132AJJ7</accession>
<organism evidence="1 2">
    <name type="scientific">Sarcoptes scabiei</name>
    <name type="common">Itch mite</name>
    <name type="synonym">Acarus scabiei</name>
    <dbReference type="NCBI Taxonomy" id="52283"/>
    <lineage>
        <taxon>Eukaryota</taxon>
        <taxon>Metazoa</taxon>
        <taxon>Ecdysozoa</taxon>
        <taxon>Arthropoda</taxon>
        <taxon>Chelicerata</taxon>
        <taxon>Arachnida</taxon>
        <taxon>Acari</taxon>
        <taxon>Acariformes</taxon>
        <taxon>Sarcoptiformes</taxon>
        <taxon>Astigmata</taxon>
        <taxon>Psoroptidia</taxon>
        <taxon>Sarcoptoidea</taxon>
        <taxon>Sarcoptidae</taxon>
        <taxon>Sarcoptinae</taxon>
        <taxon>Sarcoptes</taxon>
    </lineage>
</organism>
<name>A0A132AJJ7_SARSC</name>
<proteinExistence type="predicted"/>
<evidence type="ECO:0008006" key="3">
    <source>
        <dbReference type="Google" id="ProtNLM"/>
    </source>
</evidence>
<reference evidence="1 2" key="1">
    <citation type="journal article" date="2015" name="Parasit. Vectors">
        <title>Draft genome of the scabies mite.</title>
        <authorList>
            <person name="Rider S.D.Jr."/>
            <person name="Morgan M.S."/>
            <person name="Arlian L.G."/>
        </authorList>
    </citation>
    <scope>NUCLEOTIDE SEQUENCE [LARGE SCALE GENOMIC DNA]</scope>
    <source>
        <strain evidence="1">Arlian Lab</strain>
    </source>
</reference>
<dbReference type="AlphaFoldDB" id="A0A132AJJ7"/>
<comment type="caution">
    <text evidence="1">The sequence shown here is derived from an EMBL/GenBank/DDBJ whole genome shotgun (WGS) entry which is preliminary data.</text>
</comment>
<dbReference type="InterPro" id="IPR008993">
    <property type="entry name" value="TIMP-like_OB-fold"/>
</dbReference>
<gene>
    <name evidence="1" type="ORF">QR98_0097300</name>
</gene>
<dbReference type="EMBL" id="JXLN01016606">
    <property type="protein sequence ID" value="KPM11162.1"/>
    <property type="molecule type" value="Genomic_DNA"/>
</dbReference>
<dbReference type="Gene3D" id="2.40.50.120">
    <property type="match status" value="1"/>
</dbReference>
<protein>
    <recommendedName>
        <fullName evidence="3">NTR domain-containing protein</fullName>
    </recommendedName>
</protein>
<dbReference type="VEuPathDB" id="VectorBase:SSCA010130"/>
<evidence type="ECO:0000313" key="2">
    <source>
        <dbReference type="Proteomes" id="UP000616769"/>
    </source>
</evidence>
<dbReference type="OrthoDB" id="6041373at2759"/>
<dbReference type="Proteomes" id="UP000616769">
    <property type="component" value="Unassembled WGS sequence"/>
</dbReference>
<dbReference type="SUPFAM" id="SSF50242">
    <property type="entry name" value="TIMP-like"/>
    <property type="match status" value="1"/>
</dbReference>
<evidence type="ECO:0000313" key="1">
    <source>
        <dbReference type="EMBL" id="KPM11162.1"/>
    </source>
</evidence>
<sequence>MTPKLFLLPSIVFIIVLSQTLFQQSNACSCAKPKIPLRCKADFVAIVRVTKTHVKRWRHGRVTWRIYDYDLLFLLFDRYFLAGFKKYRHLWTFDSVDLCGVRLKIGQTYLIGAFYNPETDHLELNACTSLVRSITEWRFRKWRIYGQMRKCLQYGDFTSKSYAKLPLGNKLEVVGSK</sequence>